<evidence type="ECO:0000256" key="10">
    <source>
        <dbReference type="ARBA" id="ARBA00023186"/>
    </source>
</evidence>
<dbReference type="InterPro" id="IPR047196">
    <property type="entry name" value="YidC_ALB_C"/>
</dbReference>
<dbReference type="CDD" id="cd19961">
    <property type="entry name" value="EcYidC-like_peri"/>
    <property type="match status" value="1"/>
</dbReference>
<organism evidence="16 17">
    <name type="scientific">Psychrobacter immobilis</name>
    <dbReference type="NCBI Taxonomy" id="498"/>
    <lineage>
        <taxon>Bacteria</taxon>
        <taxon>Pseudomonadati</taxon>
        <taxon>Pseudomonadota</taxon>
        <taxon>Gammaproteobacteria</taxon>
        <taxon>Moraxellales</taxon>
        <taxon>Moraxellaceae</taxon>
        <taxon>Psychrobacter</taxon>
    </lineage>
</organism>
<comment type="similarity">
    <text evidence="2 13">Belongs to the OXA1/ALB3/YidC family. Type 1 subfamily.</text>
</comment>
<evidence type="ECO:0000256" key="1">
    <source>
        <dbReference type="ARBA" id="ARBA00004429"/>
    </source>
</evidence>
<dbReference type="InterPro" id="IPR038221">
    <property type="entry name" value="YidC_periplasmic_sf"/>
</dbReference>
<keyword evidence="5 13" id="KW-1003">Cell membrane</keyword>
<dbReference type="InterPro" id="IPR019998">
    <property type="entry name" value="Membr_insert_YidC"/>
</dbReference>
<dbReference type="PRINTS" id="PR00701">
    <property type="entry name" value="60KDINNERMP"/>
</dbReference>
<dbReference type="AlphaFoldDB" id="A0A2V1ZTQ7"/>
<dbReference type="Gene3D" id="2.70.98.90">
    <property type="match status" value="1"/>
</dbReference>
<evidence type="ECO:0000256" key="3">
    <source>
        <dbReference type="ARBA" id="ARBA00015325"/>
    </source>
</evidence>
<dbReference type="Pfam" id="PF02096">
    <property type="entry name" value="60KD_IMP"/>
    <property type="match status" value="1"/>
</dbReference>
<evidence type="ECO:0000256" key="13">
    <source>
        <dbReference type="HAMAP-Rule" id="MF_01810"/>
    </source>
</evidence>
<evidence type="ECO:0000313" key="16">
    <source>
        <dbReference type="EMBL" id="PWK07389.1"/>
    </source>
</evidence>
<name>A0A2V1ZTQ7_PSYIM</name>
<sequence length="565" mass="63064">MQKIFRVMIIIAMLITAYLLILAWRDDYADAPAVDAVSETTTSVGADIPSTTGAAGDIPVQTLPVDNNTVANDAVTATPAKDTGLITVTTDRYDIKINPEGGDIVYAALKQYDATLDSDKPFVLLENNSNRVYVAQSGLIGPNGIDTAEGRAKYSHTANNYVMEAGQQTLSVPLTYKKDGVTVTKTFTFTENKYPIDISYQIQNASTQPWQGQLFAQLKRDDSKDPGMSDKGALSMATYLGGAWGTPDDPYNKLKFKDFNDGELAVSSDKGWVGVVQHYFVSAWIPENFTATFFSRETGDDYFIGFNSQPVNVAPNKQVTLDATLYAGPKVQSELKDVAVGLNKTVDYGLLWPISKILFAILDGIHKVIGNWGWSIIVLTILVKIALMWFSNKSYYSMAKMRAIAPRLAALKEEHGDDRMKMSQEMMAIYKEEKVNPMAGCLPILMQMPIFLALYWVLVESVELRHAPWILWIQDLSAMDPWFILPLLMGASMFVQQQLNPQPADPMQAKVMKFLPIIFTAFMLFFPAGLVLYWTVNNLFSMTQQYIVNKKVEEEQKRRTVKVLD</sequence>
<dbReference type="InterPro" id="IPR028053">
    <property type="entry name" value="Membr_insert_YidC_N"/>
</dbReference>
<dbReference type="NCBIfam" id="TIGR03593">
    <property type="entry name" value="yidC_nterm"/>
    <property type="match status" value="1"/>
</dbReference>
<accession>A0A2V1ZTQ7</accession>
<gene>
    <name evidence="13" type="primary">yidC</name>
    <name evidence="16" type="ORF">C8D84_11569</name>
</gene>
<evidence type="ECO:0000313" key="17">
    <source>
        <dbReference type="Proteomes" id="UP000245655"/>
    </source>
</evidence>
<evidence type="ECO:0000256" key="9">
    <source>
        <dbReference type="ARBA" id="ARBA00023136"/>
    </source>
</evidence>
<keyword evidence="4 13" id="KW-0813">Transport</keyword>
<dbReference type="GO" id="GO:0051205">
    <property type="term" value="P:protein insertion into membrane"/>
    <property type="evidence" value="ECO:0007669"/>
    <property type="project" value="TreeGrafter"/>
</dbReference>
<dbReference type="EMBL" id="QGGM01000015">
    <property type="protein sequence ID" value="PWK07389.1"/>
    <property type="molecule type" value="Genomic_DNA"/>
</dbReference>
<dbReference type="GO" id="GO:0005886">
    <property type="term" value="C:plasma membrane"/>
    <property type="evidence" value="ECO:0007669"/>
    <property type="project" value="UniProtKB-SubCell"/>
</dbReference>
<dbReference type="HAMAP" id="MF_01810">
    <property type="entry name" value="YidC_type1"/>
    <property type="match status" value="1"/>
</dbReference>
<keyword evidence="9 13" id="KW-0472">Membrane</keyword>
<feature type="transmembrane region" description="Helical" evidence="13">
    <location>
        <begin position="514"/>
        <end position="536"/>
    </location>
</feature>
<feature type="domain" description="Membrane insertase YidC N-terminal" evidence="15">
    <location>
        <begin position="86"/>
        <end position="360"/>
    </location>
</feature>
<keyword evidence="7 13" id="KW-0653">Protein transport</keyword>
<reference evidence="16 17" key="1">
    <citation type="submission" date="2018-05" db="EMBL/GenBank/DDBJ databases">
        <title>Genomic Encyclopedia of Type Strains, Phase IV (KMG-IV): sequencing the most valuable type-strain genomes for metagenomic binning, comparative biology and taxonomic classification.</title>
        <authorList>
            <person name="Goeker M."/>
        </authorList>
    </citation>
    <scope>NUCLEOTIDE SEQUENCE [LARGE SCALE GENOMIC DNA]</scope>
    <source>
        <strain evidence="16 17">DSM 7229</strain>
    </source>
</reference>
<evidence type="ECO:0000256" key="11">
    <source>
        <dbReference type="ARBA" id="ARBA00033245"/>
    </source>
</evidence>
<dbReference type="GO" id="GO:0015031">
    <property type="term" value="P:protein transport"/>
    <property type="evidence" value="ECO:0007669"/>
    <property type="project" value="UniProtKB-KW"/>
</dbReference>
<proteinExistence type="inferred from homology"/>
<comment type="function">
    <text evidence="13">Required for the insertion and/or proper folding and/or complex formation of integral membrane proteins into the membrane. Involved in integration of membrane proteins that insert both dependently and independently of the Sec translocase complex, as well as at least some lipoproteins. Aids folding of multispanning membrane proteins.</text>
</comment>
<protein>
    <recommendedName>
        <fullName evidence="3 13">Membrane protein insertase YidC</fullName>
    </recommendedName>
    <alternativeName>
        <fullName evidence="12 13">Foldase YidC</fullName>
    </alternativeName>
    <alternativeName>
        <fullName evidence="11 13">Membrane integrase YidC</fullName>
    </alternativeName>
    <alternativeName>
        <fullName evidence="13">Membrane protein YidC</fullName>
    </alternativeName>
</protein>
<comment type="subcellular location">
    <subcellularLocation>
        <location evidence="1">Cell inner membrane</location>
        <topology evidence="1">Multi-pass membrane protein</topology>
    </subcellularLocation>
    <subcellularLocation>
        <location evidence="13">Cell membrane</location>
        <topology evidence="13">Multi-pass membrane protein</topology>
    </subcellularLocation>
</comment>
<evidence type="ECO:0000259" key="14">
    <source>
        <dbReference type="Pfam" id="PF02096"/>
    </source>
</evidence>
<evidence type="ECO:0000256" key="6">
    <source>
        <dbReference type="ARBA" id="ARBA00022692"/>
    </source>
</evidence>
<keyword evidence="10 13" id="KW-0143">Chaperone</keyword>
<feature type="transmembrane region" description="Helical" evidence="13">
    <location>
        <begin position="372"/>
        <end position="392"/>
    </location>
</feature>
<dbReference type="Proteomes" id="UP000245655">
    <property type="component" value="Unassembled WGS sequence"/>
</dbReference>
<feature type="transmembrane region" description="Helical" evidence="13">
    <location>
        <begin position="435"/>
        <end position="457"/>
    </location>
</feature>
<evidence type="ECO:0000256" key="4">
    <source>
        <dbReference type="ARBA" id="ARBA00022448"/>
    </source>
</evidence>
<evidence type="ECO:0000256" key="12">
    <source>
        <dbReference type="ARBA" id="ARBA00033342"/>
    </source>
</evidence>
<evidence type="ECO:0000256" key="7">
    <source>
        <dbReference type="ARBA" id="ARBA00022927"/>
    </source>
</evidence>
<dbReference type="InterPro" id="IPR028055">
    <property type="entry name" value="YidC/Oxa/ALB_C"/>
</dbReference>
<keyword evidence="8 13" id="KW-1133">Transmembrane helix</keyword>
<keyword evidence="17" id="KW-1185">Reference proteome</keyword>
<dbReference type="CDD" id="cd20070">
    <property type="entry name" value="5TM_YidC_Alb3"/>
    <property type="match status" value="1"/>
</dbReference>
<dbReference type="NCBIfam" id="TIGR03592">
    <property type="entry name" value="yidC_oxa1_cterm"/>
    <property type="match status" value="1"/>
</dbReference>
<dbReference type="PANTHER" id="PTHR12428">
    <property type="entry name" value="OXA1"/>
    <property type="match status" value="1"/>
</dbReference>
<evidence type="ECO:0000256" key="5">
    <source>
        <dbReference type="ARBA" id="ARBA00022475"/>
    </source>
</evidence>
<dbReference type="Pfam" id="PF14849">
    <property type="entry name" value="YidC_periplas"/>
    <property type="match status" value="1"/>
</dbReference>
<comment type="caution">
    <text evidence="16">The sequence shown here is derived from an EMBL/GenBank/DDBJ whole genome shotgun (WGS) entry which is preliminary data.</text>
</comment>
<feature type="transmembrane region" description="Helical" evidence="13">
    <location>
        <begin position="7"/>
        <end position="24"/>
    </location>
</feature>
<dbReference type="PANTHER" id="PTHR12428:SF65">
    <property type="entry name" value="CYTOCHROME C OXIDASE ASSEMBLY PROTEIN COX18, MITOCHONDRIAL"/>
    <property type="match status" value="1"/>
</dbReference>
<keyword evidence="6 13" id="KW-0812">Transmembrane</keyword>
<dbReference type="InterPro" id="IPR001708">
    <property type="entry name" value="YidC/ALB3/OXA1/COX18"/>
</dbReference>
<evidence type="ECO:0000256" key="8">
    <source>
        <dbReference type="ARBA" id="ARBA00022989"/>
    </source>
</evidence>
<dbReference type="GeneID" id="60256056"/>
<dbReference type="NCBIfam" id="NF002352">
    <property type="entry name" value="PRK01318.1-3"/>
    <property type="match status" value="1"/>
</dbReference>
<dbReference type="PRINTS" id="PR01900">
    <property type="entry name" value="YIDCPROTEIN"/>
</dbReference>
<dbReference type="NCBIfam" id="NF002353">
    <property type="entry name" value="PRK01318.1-4"/>
    <property type="match status" value="1"/>
</dbReference>
<dbReference type="GO" id="GO:0032977">
    <property type="term" value="F:membrane insertase activity"/>
    <property type="evidence" value="ECO:0007669"/>
    <property type="project" value="InterPro"/>
</dbReference>
<feature type="domain" description="Membrane insertase YidC/Oxa/ALB C-terminal" evidence="14">
    <location>
        <begin position="372"/>
        <end position="550"/>
    </location>
</feature>
<comment type="subunit">
    <text evidence="13">Interacts with the Sec translocase complex via SecD. Specifically interacts with transmembrane segments of nascent integral membrane proteins during membrane integration.</text>
</comment>
<evidence type="ECO:0000256" key="2">
    <source>
        <dbReference type="ARBA" id="ARBA00010527"/>
    </source>
</evidence>
<dbReference type="RefSeq" id="WP_055125623.1">
    <property type="nucleotide sequence ID" value="NZ_CAJGZQ010000007.1"/>
</dbReference>
<evidence type="ECO:0000259" key="15">
    <source>
        <dbReference type="Pfam" id="PF14849"/>
    </source>
</evidence>